<dbReference type="RefSeq" id="WP_341427302.1">
    <property type="nucleotide sequence ID" value="NZ_JBBUTG010000012.1"/>
</dbReference>
<feature type="signal peptide" evidence="3">
    <location>
        <begin position="1"/>
        <end position="29"/>
    </location>
</feature>
<keyword evidence="6" id="KW-1185">Reference proteome</keyword>
<dbReference type="PANTHER" id="PTHR35936">
    <property type="entry name" value="MEMBRANE-BOUND LYTIC MUREIN TRANSGLYCOSYLASE F"/>
    <property type="match status" value="1"/>
</dbReference>
<keyword evidence="2" id="KW-0472">Membrane</keyword>
<proteinExistence type="predicted"/>
<dbReference type="Pfam" id="PF00497">
    <property type="entry name" value="SBP_bac_3"/>
    <property type="match status" value="1"/>
</dbReference>
<evidence type="ECO:0000313" key="6">
    <source>
        <dbReference type="Proteomes" id="UP001371218"/>
    </source>
</evidence>
<reference evidence="5 6" key="1">
    <citation type="submission" date="2024-04" db="EMBL/GenBank/DDBJ databases">
        <title>Novel species of the genus Ideonella isolated from streams.</title>
        <authorList>
            <person name="Lu H."/>
        </authorList>
    </citation>
    <scope>NUCLEOTIDE SEQUENCE [LARGE SCALE GENOMIC DNA]</scope>
    <source>
        <strain evidence="5 6">DXS29W</strain>
    </source>
</reference>
<evidence type="ECO:0000256" key="2">
    <source>
        <dbReference type="SAM" id="Phobius"/>
    </source>
</evidence>
<accession>A0ABU9BSD7</accession>
<dbReference type="CDD" id="cd01007">
    <property type="entry name" value="PBP2_BvgS_HisK_like"/>
    <property type="match status" value="1"/>
</dbReference>
<evidence type="ECO:0000256" key="1">
    <source>
        <dbReference type="ARBA" id="ARBA00022729"/>
    </source>
</evidence>
<keyword evidence="2" id="KW-0812">Transmembrane</keyword>
<evidence type="ECO:0000259" key="4">
    <source>
        <dbReference type="SMART" id="SM00062"/>
    </source>
</evidence>
<evidence type="ECO:0000256" key="3">
    <source>
        <dbReference type="SAM" id="SignalP"/>
    </source>
</evidence>
<dbReference type="SMART" id="SM00062">
    <property type="entry name" value="PBPb"/>
    <property type="match status" value="1"/>
</dbReference>
<dbReference type="Proteomes" id="UP001371218">
    <property type="component" value="Unassembled WGS sequence"/>
</dbReference>
<evidence type="ECO:0000313" key="5">
    <source>
        <dbReference type="EMBL" id="MEK8032888.1"/>
    </source>
</evidence>
<keyword evidence="2" id="KW-1133">Transmembrane helix</keyword>
<dbReference type="PANTHER" id="PTHR35936:SF32">
    <property type="entry name" value="MEMBRANE-BOUND LYTIC MUREIN TRANSGLYCOSYLASE F"/>
    <property type="match status" value="1"/>
</dbReference>
<feature type="chain" id="PRO_5045806362" evidence="3">
    <location>
        <begin position="30"/>
        <end position="306"/>
    </location>
</feature>
<feature type="transmembrane region" description="Helical" evidence="2">
    <location>
        <begin position="273"/>
        <end position="295"/>
    </location>
</feature>
<keyword evidence="1 3" id="KW-0732">Signal</keyword>
<protein>
    <submittedName>
        <fullName evidence="5">Transporter substrate-binding domain-containing protein</fullName>
    </submittedName>
</protein>
<gene>
    <name evidence="5" type="ORF">AACH06_18870</name>
</gene>
<comment type="caution">
    <text evidence="5">The sequence shown here is derived from an EMBL/GenBank/DDBJ whole genome shotgun (WGS) entry which is preliminary data.</text>
</comment>
<dbReference type="InterPro" id="IPR001638">
    <property type="entry name" value="Solute-binding_3/MltF_N"/>
</dbReference>
<name>A0ABU9BSD7_9BURK</name>
<dbReference type="EMBL" id="JBBUTG010000012">
    <property type="protein sequence ID" value="MEK8032888.1"/>
    <property type="molecule type" value="Genomic_DNA"/>
</dbReference>
<sequence length="306" mass="33096">MRRRSAWAVLAVAATALVPLLSASPPARAEGAAQPLRFLPERDYGPFVFIDEQGHLAGLSVDMLQLVLKQAGLHIQVLPAAPLKLQLQRLRRGEADLISSLRPTPERGAYLAFSVPYVSVPAIVVGRAAEAPGDTADGGTVLSALVGRTVAVGEGYGVEAFVRSRMPQVNWQAVPDDVQALRGVAEGRFDAAVVDTASAAFVKQRHQLKGLARWGTVGFEYTLSFAVPRERTDLLEKLNDGIRLVPRADAQAVIAKWMKPIEDDDFLRREQGAVMVGVAGVLLAVVGAGALSWAWQRRRQERRQVS</sequence>
<organism evidence="5 6">
    <name type="scientific">Ideonella lacteola</name>
    <dbReference type="NCBI Taxonomy" id="2984193"/>
    <lineage>
        <taxon>Bacteria</taxon>
        <taxon>Pseudomonadati</taxon>
        <taxon>Pseudomonadota</taxon>
        <taxon>Betaproteobacteria</taxon>
        <taxon>Burkholderiales</taxon>
        <taxon>Sphaerotilaceae</taxon>
        <taxon>Ideonella</taxon>
    </lineage>
</organism>
<feature type="domain" description="Solute-binding protein family 3/N-terminal" evidence="4">
    <location>
        <begin position="35"/>
        <end position="261"/>
    </location>
</feature>
<dbReference type="Gene3D" id="3.40.190.10">
    <property type="entry name" value="Periplasmic binding protein-like II"/>
    <property type="match status" value="2"/>
</dbReference>
<dbReference type="SUPFAM" id="SSF53850">
    <property type="entry name" value="Periplasmic binding protein-like II"/>
    <property type="match status" value="1"/>
</dbReference>